<dbReference type="Proteomes" id="UP001251528">
    <property type="component" value="Unassembled WGS sequence"/>
</dbReference>
<dbReference type="PANTHER" id="PTHR40626">
    <property type="entry name" value="MIP31509P"/>
    <property type="match status" value="1"/>
</dbReference>
<dbReference type="GO" id="GO:0000978">
    <property type="term" value="F:RNA polymerase II cis-regulatory region sequence-specific DNA binding"/>
    <property type="evidence" value="ECO:0007669"/>
    <property type="project" value="InterPro"/>
</dbReference>
<organism evidence="8 9">
    <name type="scientific">Conoideocrella luteorostrata</name>
    <dbReference type="NCBI Taxonomy" id="1105319"/>
    <lineage>
        <taxon>Eukaryota</taxon>
        <taxon>Fungi</taxon>
        <taxon>Dikarya</taxon>
        <taxon>Ascomycota</taxon>
        <taxon>Pezizomycotina</taxon>
        <taxon>Sordariomycetes</taxon>
        <taxon>Hypocreomycetidae</taxon>
        <taxon>Hypocreales</taxon>
        <taxon>Clavicipitaceae</taxon>
        <taxon>Conoideocrella</taxon>
    </lineage>
</organism>
<gene>
    <name evidence="8" type="ORF">QQS21_006435</name>
</gene>
<evidence type="ECO:0000313" key="9">
    <source>
        <dbReference type="Proteomes" id="UP001251528"/>
    </source>
</evidence>
<dbReference type="CDD" id="cd12148">
    <property type="entry name" value="fungal_TF_MHR"/>
    <property type="match status" value="1"/>
</dbReference>
<dbReference type="GO" id="GO:0006351">
    <property type="term" value="P:DNA-templated transcription"/>
    <property type="evidence" value="ECO:0007669"/>
    <property type="project" value="InterPro"/>
</dbReference>
<comment type="subcellular location">
    <subcellularLocation>
        <location evidence="1">Nucleus</location>
    </subcellularLocation>
</comment>
<keyword evidence="5" id="KW-0862">Zinc</keyword>
<evidence type="ECO:0000256" key="4">
    <source>
        <dbReference type="ARBA" id="ARBA00022771"/>
    </source>
</evidence>
<evidence type="ECO:0000259" key="7">
    <source>
        <dbReference type="Pfam" id="PF04082"/>
    </source>
</evidence>
<comment type="caution">
    <text evidence="8">The sequence shown here is derived from an EMBL/GenBank/DDBJ whole genome shotgun (WGS) entry which is preliminary data.</text>
</comment>
<evidence type="ECO:0000256" key="3">
    <source>
        <dbReference type="ARBA" id="ARBA00022737"/>
    </source>
</evidence>
<accession>A0AAJ0G076</accession>
<evidence type="ECO:0000256" key="2">
    <source>
        <dbReference type="ARBA" id="ARBA00022723"/>
    </source>
</evidence>
<dbReference type="GO" id="GO:0008270">
    <property type="term" value="F:zinc ion binding"/>
    <property type="evidence" value="ECO:0007669"/>
    <property type="project" value="UniProtKB-KW"/>
</dbReference>
<dbReference type="InterPro" id="IPR007219">
    <property type="entry name" value="XnlR_reg_dom"/>
</dbReference>
<name>A0AAJ0G076_9HYPO</name>
<evidence type="ECO:0000256" key="6">
    <source>
        <dbReference type="ARBA" id="ARBA00023242"/>
    </source>
</evidence>
<sequence>MCDTATPCARCVSRQLTCRYRQKSETDTVYFKPESRSSNRDGPSTASSVFLRGLTNPESETMMELFADDHAVNEKVPDLDVESKFSSMPPALVSFDNIDFGPWSFVSFLGDEFSDFGASDDVSAASELTSSVPIFTDEGRQRLQYISDEIIRELGKSHAFLASYEPSYSDNFDEDLAREVFSAESLARFVSVFFRLSHIHFSLVHIPSFGYEDTPAALVLAVAIGGALRSAPRDDAIASRRFSTVAEDYIFRHMQGIVVNETASRPTKSMLYALQATIIIHNIQFMRNDAQVRRRTLYHRLPALVAAVRQLGLSRHKHSNTMIWDEFVYEELCIRVGFWSAVSDWHQCGMFHISPQISIKEMTGDMPCRLELWDASDPESFASKVHELGYNPPPQCFSSLCNFIELLMRDKLGEWQSIPVGSLAVSDLSAATTALSSMVMSAHLNGTIMATGAALLRAFDRWQALWAAVTAKLDAAALQRIGMARHSGDVNLLVRKLVEVAMSGEEQPSFLKRVGHDSLHALYEFISNH</sequence>
<evidence type="ECO:0000256" key="1">
    <source>
        <dbReference type="ARBA" id="ARBA00004123"/>
    </source>
</evidence>
<dbReference type="Pfam" id="PF04082">
    <property type="entry name" value="Fungal_trans"/>
    <property type="match status" value="1"/>
</dbReference>
<reference evidence="8" key="1">
    <citation type="submission" date="2023-06" db="EMBL/GenBank/DDBJ databases">
        <title>Conoideocrella luteorostrata (Hypocreales: Clavicipitaceae), a potential biocontrol fungus for elongate hemlock scale in United States Christmas tree production areas.</title>
        <authorList>
            <person name="Barrett H."/>
            <person name="Lovett B."/>
            <person name="Macias A.M."/>
            <person name="Stajich J.E."/>
            <person name="Kasson M.T."/>
        </authorList>
    </citation>
    <scope>NUCLEOTIDE SEQUENCE</scope>
    <source>
        <strain evidence="8">ARSEF 14590</strain>
    </source>
</reference>
<evidence type="ECO:0000313" key="8">
    <source>
        <dbReference type="EMBL" id="KAK2596158.1"/>
    </source>
</evidence>
<dbReference type="InterPro" id="IPR051059">
    <property type="entry name" value="VerF-like"/>
</dbReference>
<dbReference type="PANTHER" id="PTHR40626:SF1">
    <property type="entry name" value="TRANSCRIPTION FACTOR WITH C2H2 AND ZN(2)-CYS(6) DNA BINDING DOMAIN (EUROFUNG)"/>
    <property type="match status" value="1"/>
</dbReference>
<dbReference type="AlphaFoldDB" id="A0AAJ0G076"/>
<dbReference type="EMBL" id="JASWJB010000119">
    <property type="protein sequence ID" value="KAK2596158.1"/>
    <property type="molecule type" value="Genomic_DNA"/>
</dbReference>
<keyword evidence="4" id="KW-0863">Zinc-finger</keyword>
<protein>
    <recommendedName>
        <fullName evidence="7">Xylanolytic transcriptional activator regulatory domain-containing protein</fullName>
    </recommendedName>
</protein>
<evidence type="ECO:0000256" key="5">
    <source>
        <dbReference type="ARBA" id="ARBA00022833"/>
    </source>
</evidence>
<dbReference type="GO" id="GO:0005634">
    <property type="term" value="C:nucleus"/>
    <property type="evidence" value="ECO:0007669"/>
    <property type="project" value="UniProtKB-SubCell"/>
</dbReference>
<keyword evidence="9" id="KW-1185">Reference proteome</keyword>
<feature type="domain" description="Xylanolytic transcriptional activator regulatory" evidence="7">
    <location>
        <begin position="191"/>
        <end position="403"/>
    </location>
</feature>
<dbReference type="GO" id="GO:0000785">
    <property type="term" value="C:chromatin"/>
    <property type="evidence" value="ECO:0007669"/>
    <property type="project" value="TreeGrafter"/>
</dbReference>
<proteinExistence type="predicted"/>
<dbReference type="GO" id="GO:0000981">
    <property type="term" value="F:DNA-binding transcription factor activity, RNA polymerase II-specific"/>
    <property type="evidence" value="ECO:0007669"/>
    <property type="project" value="InterPro"/>
</dbReference>
<keyword evidence="6" id="KW-0539">Nucleus</keyword>
<keyword evidence="2" id="KW-0479">Metal-binding</keyword>
<keyword evidence="3" id="KW-0677">Repeat</keyword>